<dbReference type="InterPro" id="IPR000408">
    <property type="entry name" value="Reg_chr_condens"/>
</dbReference>
<evidence type="ECO:0000313" key="5">
    <source>
        <dbReference type="Proteomes" id="UP000187209"/>
    </source>
</evidence>
<dbReference type="InterPro" id="IPR009091">
    <property type="entry name" value="RCC1/BLIP-II"/>
</dbReference>
<gene>
    <name evidence="4" type="ORF">SteCoe_20272</name>
</gene>
<keyword evidence="5" id="KW-1185">Reference proteome</keyword>
<feature type="region of interest" description="Disordered" evidence="3">
    <location>
        <begin position="634"/>
        <end position="653"/>
    </location>
</feature>
<comment type="caution">
    <text evidence="4">The sequence shown here is derived from an EMBL/GenBank/DDBJ whole genome shotgun (WGS) entry which is preliminary data.</text>
</comment>
<dbReference type="AlphaFoldDB" id="A0A1R2BS47"/>
<feature type="repeat" description="RCC1" evidence="2">
    <location>
        <begin position="229"/>
        <end position="325"/>
    </location>
</feature>
<dbReference type="EMBL" id="MPUH01000460">
    <property type="protein sequence ID" value="OMJ79652.1"/>
    <property type="molecule type" value="Genomic_DNA"/>
</dbReference>
<dbReference type="Pfam" id="PF13540">
    <property type="entry name" value="RCC1_2"/>
    <property type="match status" value="1"/>
</dbReference>
<dbReference type="Gene3D" id="2.130.10.30">
    <property type="entry name" value="Regulator of chromosome condensation 1/beta-lactamase-inhibitor protein II"/>
    <property type="match status" value="3"/>
</dbReference>
<organism evidence="4 5">
    <name type="scientific">Stentor coeruleus</name>
    <dbReference type="NCBI Taxonomy" id="5963"/>
    <lineage>
        <taxon>Eukaryota</taxon>
        <taxon>Sar</taxon>
        <taxon>Alveolata</taxon>
        <taxon>Ciliophora</taxon>
        <taxon>Postciliodesmatophora</taxon>
        <taxon>Heterotrichea</taxon>
        <taxon>Heterotrichida</taxon>
        <taxon>Stentoridae</taxon>
        <taxon>Stentor</taxon>
    </lineage>
</organism>
<name>A0A1R2BS47_9CILI</name>
<feature type="compositionally biased region" description="Polar residues" evidence="3">
    <location>
        <begin position="642"/>
        <end position="651"/>
    </location>
</feature>
<accession>A0A1R2BS47</accession>
<dbReference type="OrthoDB" id="8068875at2759"/>
<feature type="repeat" description="RCC1" evidence="2">
    <location>
        <begin position="524"/>
        <end position="579"/>
    </location>
</feature>
<dbReference type="Pfam" id="PF00415">
    <property type="entry name" value="RCC1"/>
    <property type="match status" value="4"/>
</dbReference>
<dbReference type="PRINTS" id="PR00633">
    <property type="entry name" value="RCCNDNSATION"/>
</dbReference>
<evidence type="ECO:0000313" key="4">
    <source>
        <dbReference type="EMBL" id="OMJ79652.1"/>
    </source>
</evidence>
<dbReference type="PROSITE" id="PS50012">
    <property type="entry name" value="RCC1_3"/>
    <property type="match status" value="5"/>
</dbReference>
<keyword evidence="1" id="KW-0677">Repeat</keyword>
<proteinExistence type="predicted"/>
<feature type="repeat" description="RCC1" evidence="2">
    <location>
        <begin position="326"/>
        <end position="375"/>
    </location>
</feature>
<protein>
    <submittedName>
        <fullName evidence="4">Uncharacterized protein</fullName>
    </submittedName>
</protein>
<evidence type="ECO:0000256" key="3">
    <source>
        <dbReference type="SAM" id="MobiDB-lite"/>
    </source>
</evidence>
<sequence>MDSSKSPIKITRRTTLIKPGDLLLRRAFTLYSNYKEMQPEQLGIQFSAEKVLLRGTNHPETFTVTLKTDSELTFCLNTRNSPYLQITPDKITLNKKNRTEIITVCSEENRNAEIDILHLRHEKREYIVKKIFVLGSEGIELRTAGSDEHFQLAHGASVSRLLELMEQSLESAEPPKKPTKILRPSPEKVFENFETLFLSQKRDQCYVEYPYWVDIAVGDLHGLCCAKDGRLYSWGNGIFGQLGLPTDDLVIVQKEMLQPRFKKIWAQKLQKIIMLPNMPPNLKETLEKMHVPYLAIAPKLIRVPFKSLVQAVACGLYHSLILTEFGEVHSFGLGEGGRLGHGGEESCMVPEQIKLPCKGIRIAAGYHNSFFVLEDRNVWSCGETCQGSLGHDTNKLVPTQIPFLKDAHHISSASTHTGVVTTQGKAILFGCNSDHKLGGLSPHTIDDINGELLRGIYCGGRHTCALTQKLEVYAWGYNTSGQLGLSSTMFHSMTEPVKVEYLTGRGVINLALGWEHSTAITVDGLLYCWGSNAKGQLAIGTLAKEFRRVGLPRLIDQLLGSPVTAISAGRTASFFITADAHPEKNSNLFAHWKKTLLYEERHMQELANYRFSLLIRDLKREQLVKKVEQERNKEIARPVSSPKAQNVQQKPQAEVKSLPESYYAFWNEENPNTEKYENRTVVKFGNPVYYKQGRSHVVTMFSKPTKAKIEESELNFREIMTVASNQGPKTETRIALGGDENSNRPAYYERMQAVLKSSHGPSLLYPSLFPPYDLASNPMLLAPK</sequence>
<feature type="repeat" description="RCC1" evidence="2">
    <location>
        <begin position="424"/>
        <end position="469"/>
    </location>
</feature>
<dbReference type="Proteomes" id="UP000187209">
    <property type="component" value="Unassembled WGS sequence"/>
</dbReference>
<reference evidence="4 5" key="1">
    <citation type="submission" date="2016-11" db="EMBL/GenBank/DDBJ databases">
        <title>The macronuclear genome of Stentor coeruleus: a giant cell with tiny introns.</title>
        <authorList>
            <person name="Slabodnick M."/>
            <person name="Ruby J.G."/>
            <person name="Reiff S.B."/>
            <person name="Swart E.C."/>
            <person name="Gosai S."/>
            <person name="Prabakaran S."/>
            <person name="Witkowska E."/>
            <person name="Larue G.E."/>
            <person name="Fisher S."/>
            <person name="Freeman R.M."/>
            <person name="Gunawardena J."/>
            <person name="Chu W."/>
            <person name="Stover N.A."/>
            <person name="Gregory B.D."/>
            <person name="Nowacki M."/>
            <person name="Derisi J."/>
            <person name="Roy S.W."/>
            <person name="Marshall W.F."/>
            <person name="Sood P."/>
        </authorList>
    </citation>
    <scope>NUCLEOTIDE SEQUENCE [LARGE SCALE GENOMIC DNA]</scope>
    <source>
        <strain evidence="4">WM001</strain>
    </source>
</reference>
<dbReference type="PANTHER" id="PTHR22870:SF408">
    <property type="entry name" value="OS09G0560450 PROTEIN"/>
    <property type="match status" value="1"/>
</dbReference>
<feature type="repeat" description="RCC1" evidence="2">
    <location>
        <begin position="470"/>
        <end position="523"/>
    </location>
</feature>
<dbReference type="PANTHER" id="PTHR22870">
    <property type="entry name" value="REGULATOR OF CHROMOSOME CONDENSATION"/>
    <property type="match status" value="1"/>
</dbReference>
<dbReference type="SUPFAM" id="SSF50985">
    <property type="entry name" value="RCC1/BLIP-II"/>
    <property type="match status" value="1"/>
</dbReference>
<evidence type="ECO:0000256" key="1">
    <source>
        <dbReference type="ARBA" id="ARBA00022737"/>
    </source>
</evidence>
<dbReference type="InterPro" id="IPR051210">
    <property type="entry name" value="Ub_ligase/GEF_domain"/>
</dbReference>
<evidence type="ECO:0000256" key="2">
    <source>
        <dbReference type="PROSITE-ProRule" id="PRU00235"/>
    </source>
</evidence>